<feature type="transmembrane region" description="Helical" evidence="1">
    <location>
        <begin position="25"/>
        <end position="44"/>
    </location>
</feature>
<dbReference type="GO" id="GO:0022857">
    <property type="term" value="F:transmembrane transporter activity"/>
    <property type="evidence" value="ECO:0007669"/>
    <property type="project" value="InterPro"/>
</dbReference>
<sequence length="154" mass="16292">FGLVGFTMMIGNLSGFISDRIGREVTYTVATIGIIIGVCALMLATPSLPWLLYLYVIFFGIFFGVGTPTVCSSLADLFSGKHYGAINGFLILGFGIGGAIGPWLGGYIFDVRGSYTLAFLAVIVAQGLSCIFIWLAAPRRVRLVAGKAPRAVTG</sequence>
<dbReference type="Gene3D" id="1.20.1250.20">
    <property type="entry name" value="MFS general substrate transporter like domains"/>
    <property type="match status" value="1"/>
</dbReference>
<protein>
    <recommendedName>
        <fullName evidence="2">Major facilitator superfamily (MFS) profile domain-containing protein</fullName>
    </recommendedName>
</protein>
<feature type="domain" description="Major facilitator superfamily (MFS) profile" evidence="2">
    <location>
        <begin position="1"/>
        <end position="141"/>
    </location>
</feature>
<feature type="transmembrane region" description="Helical" evidence="1">
    <location>
        <begin position="83"/>
        <end position="109"/>
    </location>
</feature>
<keyword evidence="1" id="KW-1133">Transmembrane helix</keyword>
<dbReference type="InterPro" id="IPR036259">
    <property type="entry name" value="MFS_trans_sf"/>
</dbReference>
<dbReference type="InterPro" id="IPR011701">
    <property type="entry name" value="MFS"/>
</dbReference>
<dbReference type="AlphaFoldDB" id="X1EU33"/>
<comment type="caution">
    <text evidence="3">The sequence shown here is derived from an EMBL/GenBank/DDBJ whole genome shotgun (WGS) entry which is preliminary data.</text>
</comment>
<reference evidence="3" key="1">
    <citation type="journal article" date="2014" name="Front. Microbiol.">
        <title>High frequency of phylogenetically diverse reductive dehalogenase-homologous genes in deep subseafloor sedimentary metagenomes.</title>
        <authorList>
            <person name="Kawai M."/>
            <person name="Futagami T."/>
            <person name="Toyoda A."/>
            <person name="Takaki Y."/>
            <person name="Nishi S."/>
            <person name="Hori S."/>
            <person name="Arai W."/>
            <person name="Tsubouchi T."/>
            <person name="Morono Y."/>
            <person name="Uchiyama I."/>
            <person name="Ito T."/>
            <person name="Fujiyama A."/>
            <person name="Inagaki F."/>
            <person name="Takami H."/>
        </authorList>
    </citation>
    <scope>NUCLEOTIDE SEQUENCE</scope>
    <source>
        <strain evidence="3">Expedition CK06-06</strain>
    </source>
</reference>
<name>X1EU33_9ZZZZ</name>
<dbReference type="Pfam" id="PF07690">
    <property type="entry name" value="MFS_1"/>
    <property type="match status" value="1"/>
</dbReference>
<feature type="transmembrane region" description="Helical" evidence="1">
    <location>
        <begin position="50"/>
        <end position="71"/>
    </location>
</feature>
<feature type="non-terminal residue" evidence="3">
    <location>
        <position position="1"/>
    </location>
</feature>
<proteinExistence type="predicted"/>
<accession>X1EU33</accession>
<dbReference type="SUPFAM" id="SSF103473">
    <property type="entry name" value="MFS general substrate transporter"/>
    <property type="match status" value="1"/>
</dbReference>
<feature type="transmembrane region" description="Helical" evidence="1">
    <location>
        <begin position="115"/>
        <end position="137"/>
    </location>
</feature>
<evidence type="ECO:0000313" key="3">
    <source>
        <dbReference type="EMBL" id="GAH36067.1"/>
    </source>
</evidence>
<gene>
    <name evidence="3" type="ORF">S03H2_22346</name>
</gene>
<dbReference type="InterPro" id="IPR020846">
    <property type="entry name" value="MFS_dom"/>
</dbReference>
<organism evidence="3">
    <name type="scientific">marine sediment metagenome</name>
    <dbReference type="NCBI Taxonomy" id="412755"/>
    <lineage>
        <taxon>unclassified sequences</taxon>
        <taxon>metagenomes</taxon>
        <taxon>ecological metagenomes</taxon>
    </lineage>
</organism>
<dbReference type="PROSITE" id="PS50850">
    <property type="entry name" value="MFS"/>
    <property type="match status" value="1"/>
</dbReference>
<dbReference type="EMBL" id="BARU01012019">
    <property type="protein sequence ID" value="GAH36067.1"/>
    <property type="molecule type" value="Genomic_DNA"/>
</dbReference>
<dbReference type="PANTHER" id="PTHR11360:SF284">
    <property type="entry name" value="EG:103B4.3 PROTEIN-RELATED"/>
    <property type="match status" value="1"/>
</dbReference>
<evidence type="ECO:0000256" key="1">
    <source>
        <dbReference type="SAM" id="Phobius"/>
    </source>
</evidence>
<dbReference type="InterPro" id="IPR050327">
    <property type="entry name" value="Proton-linked_MCT"/>
</dbReference>
<keyword evidence="1" id="KW-0812">Transmembrane</keyword>
<keyword evidence="1" id="KW-0472">Membrane</keyword>
<evidence type="ECO:0000259" key="2">
    <source>
        <dbReference type="PROSITE" id="PS50850"/>
    </source>
</evidence>
<dbReference type="PANTHER" id="PTHR11360">
    <property type="entry name" value="MONOCARBOXYLATE TRANSPORTER"/>
    <property type="match status" value="1"/>
</dbReference>